<proteinExistence type="predicted"/>
<keyword evidence="2" id="KW-0805">Transcription regulation</keyword>
<evidence type="ECO:0000313" key="8">
    <source>
        <dbReference type="Proteomes" id="UP000544095"/>
    </source>
</evidence>
<dbReference type="Pfam" id="PF00172">
    <property type="entry name" value="Zn_clus"/>
    <property type="match status" value="1"/>
</dbReference>
<dbReference type="InterPro" id="IPR036864">
    <property type="entry name" value="Zn2-C6_fun-type_DNA-bd_sf"/>
</dbReference>
<evidence type="ECO:0000256" key="1">
    <source>
        <dbReference type="ARBA" id="ARBA00022723"/>
    </source>
</evidence>
<dbReference type="GO" id="GO:0006351">
    <property type="term" value="P:DNA-templated transcription"/>
    <property type="evidence" value="ECO:0007669"/>
    <property type="project" value="InterPro"/>
</dbReference>
<reference evidence="7 8" key="1">
    <citation type="submission" date="2020-05" db="EMBL/GenBank/DDBJ databases">
        <title>Identification and distribution of gene clusters putatively required for synthesis of sphingolipid metabolism inhibitors in phylogenetically diverse species of the filamentous fungus Fusarium.</title>
        <authorList>
            <person name="Kim H.-S."/>
            <person name="Busman M."/>
            <person name="Brown D.W."/>
            <person name="Divon H."/>
            <person name="Uhlig S."/>
            <person name="Proctor R.H."/>
        </authorList>
    </citation>
    <scope>NUCLEOTIDE SEQUENCE [LARGE SCALE GENOMIC DNA]</scope>
    <source>
        <strain evidence="7 8">NRRL 25211</strain>
    </source>
</reference>
<protein>
    <submittedName>
        <fullName evidence="7">Transcription activator acu-15</fullName>
    </submittedName>
</protein>
<dbReference type="GO" id="GO:0005634">
    <property type="term" value="C:nucleus"/>
    <property type="evidence" value="ECO:0007669"/>
    <property type="project" value="TreeGrafter"/>
</dbReference>
<dbReference type="Pfam" id="PF04082">
    <property type="entry name" value="Fungal_trans"/>
    <property type="match status" value="1"/>
</dbReference>
<sequence length="769" mass="86416">MVADWRTHNLGICKLLGPRGSRNGHSEWLASALLLRPNQAEFQHQKEGTRTTHYCTVDSSAISDLSDLHTHDMPEQQSRQRRRKVTLACDPCRERKSRCDGIKPICSTCRRRALGIEQCVYRAGNARTECSDEALHDRIRYLEGQLQQASALNAPIPDSLQDGANNRRAWPESTPDTENQVELDALVMGISHTQLLTPLSTTATESIENSSHARRVTAMGTTTSEEDIGHHRDTREGYYGSSSAASFLKETCGTAIPPSTDRPNPQNCTSQPTCLFGDVDKFALPPRRLADHLVERYFERIYWIYPVFDKQAFEHGYNSLWLPSGQTSCPEEYRNLGLGEDATTVAFFSSLNAIFALGCIFSNLSTAAKTKAYEVFFSRAKDKVNLELLDINDLSVVQTLVLVALVLQGTSFPDRCWNTTGLACRVAQGLGLHSLSPYNQQESRGQRIRRRTWHGCIVLDTLVSMTFGRPTMITNISTLSLPERTVSDLQNTENHEDVKLQFQIESVRLSIILDSMLSKVYRPWQCKLPHDDQSAVSHTDISSQSMDVFAELQGKLRVFELGLPKFLSWHESMARETIPPHEVTILAIQRNVLQSRFTYLQDASDDLHSSFKHDGARACVRSSIHLINLVHETFRTETAEAWWWNSLYACTASLVLMTCRLCPSLWATLDQSSVIEASNKCHSVLEVISSFSLSIRKSFDLLTKMHQTITGRQQVENESTAYSQEHQRHGLLDTLLEGDLSLQNALTTCFPLDPDAIVFPYWEAANLGG</sequence>
<dbReference type="GO" id="GO:0000435">
    <property type="term" value="P:positive regulation of transcription from RNA polymerase II promoter by galactose"/>
    <property type="evidence" value="ECO:0007669"/>
    <property type="project" value="TreeGrafter"/>
</dbReference>
<dbReference type="PANTHER" id="PTHR47424">
    <property type="entry name" value="REGULATORY PROTEIN GAL4"/>
    <property type="match status" value="1"/>
</dbReference>
<dbReference type="CDD" id="cd12148">
    <property type="entry name" value="fungal_TF_MHR"/>
    <property type="match status" value="1"/>
</dbReference>
<comment type="caution">
    <text evidence="7">The sequence shown here is derived from an EMBL/GenBank/DDBJ whole genome shotgun (WGS) entry which is preliminary data.</text>
</comment>
<keyword evidence="4" id="KW-0804">Transcription</keyword>
<dbReference type="InterPro" id="IPR007219">
    <property type="entry name" value="XnlR_reg_dom"/>
</dbReference>
<dbReference type="InterPro" id="IPR051127">
    <property type="entry name" value="Fungal_SecMet_Regulators"/>
</dbReference>
<dbReference type="InterPro" id="IPR001138">
    <property type="entry name" value="Zn2Cys6_DnaBD"/>
</dbReference>
<dbReference type="GO" id="GO:0000981">
    <property type="term" value="F:DNA-binding transcription factor activity, RNA polymerase II-specific"/>
    <property type="evidence" value="ECO:0007669"/>
    <property type="project" value="InterPro"/>
</dbReference>
<evidence type="ECO:0000259" key="6">
    <source>
        <dbReference type="PROSITE" id="PS50048"/>
    </source>
</evidence>
<keyword evidence="3" id="KW-0238">DNA-binding</keyword>
<dbReference type="PANTHER" id="PTHR47424:SF3">
    <property type="entry name" value="REGULATORY PROTEIN GAL4"/>
    <property type="match status" value="1"/>
</dbReference>
<dbReference type="CDD" id="cd00067">
    <property type="entry name" value="GAL4"/>
    <property type="match status" value="1"/>
</dbReference>
<keyword evidence="1" id="KW-0479">Metal-binding</keyword>
<dbReference type="SUPFAM" id="SSF57701">
    <property type="entry name" value="Zn2/Cys6 DNA-binding domain"/>
    <property type="match status" value="1"/>
</dbReference>
<dbReference type="GO" id="GO:0000978">
    <property type="term" value="F:RNA polymerase II cis-regulatory region sequence-specific DNA binding"/>
    <property type="evidence" value="ECO:0007669"/>
    <property type="project" value="TreeGrafter"/>
</dbReference>
<dbReference type="SMART" id="SM00066">
    <property type="entry name" value="GAL4"/>
    <property type="match status" value="1"/>
</dbReference>
<dbReference type="EMBL" id="JAAOAR010001193">
    <property type="protein sequence ID" value="KAF5569932.1"/>
    <property type="molecule type" value="Genomic_DNA"/>
</dbReference>
<keyword evidence="5" id="KW-0539">Nucleus</keyword>
<keyword evidence="8" id="KW-1185">Reference proteome</keyword>
<dbReference type="GO" id="GO:0008270">
    <property type="term" value="F:zinc ion binding"/>
    <property type="evidence" value="ECO:0007669"/>
    <property type="project" value="InterPro"/>
</dbReference>
<evidence type="ECO:0000256" key="4">
    <source>
        <dbReference type="ARBA" id="ARBA00023163"/>
    </source>
</evidence>
<evidence type="ECO:0000256" key="2">
    <source>
        <dbReference type="ARBA" id="ARBA00023015"/>
    </source>
</evidence>
<gene>
    <name evidence="7" type="ORF">FPANT_13838</name>
</gene>
<feature type="domain" description="Zn(2)-C6 fungal-type" evidence="6">
    <location>
        <begin position="88"/>
        <end position="121"/>
    </location>
</feature>
<evidence type="ECO:0000313" key="7">
    <source>
        <dbReference type="EMBL" id="KAF5569932.1"/>
    </source>
</evidence>
<dbReference type="Proteomes" id="UP000544095">
    <property type="component" value="Unassembled WGS sequence"/>
</dbReference>
<accession>A0A8H5NKL2</accession>
<dbReference type="AlphaFoldDB" id="A0A8H5NKL2"/>
<evidence type="ECO:0000256" key="3">
    <source>
        <dbReference type="ARBA" id="ARBA00023125"/>
    </source>
</evidence>
<evidence type="ECO:0000256" key="5">
    <source>
        <dbReference type="ARBA" id="ARBA00023242"/>
    </source>
</evidence>
<dbReference type="Gene3D" id="4.10.240.10">
    <property type="entry name" value="Zn(2)-C6 fungal-type DNA-binding domain"/>
    <property type="match status" value="1"/>
</dbReference>
<name>A0A8H5NKL2_9HYPO</name>
<dbReference type="PROSITE" id="PS50048">
    <property type="entry name" value="ZN2_CY6_FUNGAL_2"/>
    <property type="match status" value="1"/>
</dbReference>
<dbReference type="SMART" id="SM00906">
    <property type="entry name" value="Fungal_trans"/>
    <property type="match status" value="1"/>
</dbReference>
<organism evidence="7 8">
    <name type="scientific">Fusarium pseudoanthophilum</name>
    <dbReference type="NCBI Taxonomy" id="48495"/>
    <lineage>
        <taxon>Eukaryota</taxon>
        <taxon>Fungi</taxon>
        <taxon>Dikarya</taxon>
        <taxon>Ascomycota</taxon>
        <taxon>Pezizomycotina</taxon>
        <taxon>Sordariomycetes</taxon>
        <taxon>Hypocreomycetidae</taxon>
        <taxon>Hypocreales</taxon>
        <taxon>Nectriaceae</taxon>
        <taxon>Fusarium</taxon>
        <taxon>Fusarium fujikuroi species complex</taxon>
    </lineage>
</organism>